<organism evidence="6 7">
    <name type="scientific">Paenibacillus baimaensis</name>
    <dbReference type="NCBI Taxonomy" id="2982185"/>
    <lineage>
        <taxon>Bacteria</taxon>
        <taxon>Bacillati</taxon>
        <taxon>Bacillota</taxon>
        <taxon>Bacilli</taxon>
        <taxon>Bacillales</taxon>
        <taxon>Paenibacillaceae</taxon>
        <taxon>Paenibacillus</taxon>
    </lineage>
</organism>
<keyword evidence="4" id="KW-0804">Transcription</keyword>
<comment type="similarity">
    <text evidence="1">Belongs to the LysR transcriptional regulatory family.</text>
</comment>
<keyword evidence="7" id="KW-1185">Reference proteome</keyword>
<protein>
    <submittedName>
        <fullName evidence="6">LysR family transcriptional regulator</fullName>
    </submittedName>
</protein>
<dbReference type="CDD" id="cd08438">
    <property type="entry name" value="PBP2_CidR"/>
    <property type="match status" value="1"/>
</dbReference>
<dbReference type="SUPFAM" id="SSF46785">
    <property type="entry name" value="Winged helix' DNA-binding domain"/>
    <property type="match status" value="1"/>
</dbReference>
<dbReference type="PRINTS" id="PR00039">
    <property type="entry name" value="HTHLYSR"/>
</dbReference>
<dbReference type="RefSeq" id="WP_262687016.1">
    <property type="nucleotide sequence ID" value="NZ_JAOQIO010000099.1"/>
</dbReference>
<dbReference type="InterPro" id="IPR050950">
    <property type="entry name" value="HTH-type_LysR_regulators"/>
</dbReference>
<dbReference type="InterPro" id="IPR036388">
    <property type="entry name" value="WH-like_DNA-bd_sf"/>
</dbReference>
<proteinExistence type="inferred from homology"/>
<evidence type="ECO:0000256" key="1">
    <source>
        <dbReference type="ARBA" id="ARBA00009437"/>
    </source>
</evidence>
<dbReference type="Pfam" id="PF00126">
    <property type="entry name" value="HTH_1"/>
    <property type="match status" value="1"/>
</dbReference>
<dbReference type="InterPro" id="IPR000847">
    <property type="entry name" value="LysR_HTH_N"/>
</dbReference>
<feature type="domain" description="HTH lysR-type" evidence="5">
    <location>
        <begin position="1"/>
        <end position="58"/>
    </location>
</feature>
<sequence>MDIRQLSYFVEVARLKSFTKASQTLLVSQPSISKTIKNLEDELGVLMLNRSEKEVELTDAGHLVYEQALHIMQSMKDLSLSIHELVQVKRGKVVMGLMPTVGALLFPQIIVGFKSQYPGIDIQMVEYSAKHLEVQVNDGHIDFGVTVLPVDTGLYGTFSLLKEDLVAIVDSQHWLASKESVDLKELEEELFILFSKEFALYDVVIQACWQAGFEPRVVHMSSMWDLVCEMVASQQGISLIPRSMASRLKHLPIHTAAITSPAMVWELALIYRRNQYLSYASREFIAYIQTHLPNQSL</sequence>
<evidence type="ECO:0000313" key="7">
    <source>
        <dbReference type="Proteomes" id="UP001652445"/>
    </source>
</evidence>
<evidence type="ECO:0000256" key="2">
    <source>
        <dbReference type="ARBA" id="ARBA00023015"/>
    </source>
</evidence>
<dbReference type="PROSITE" id="PS50931">
    <property type="entry name" value="HTH_LYSR"/>
    <property type="match status" value="1"/>
</dbReference>
<dbReference type="Proteomes" id="UP001652445">
    <property type="component" value="Unassembled WGS sequence"/>
</dbReference>
<gene>
    <name evidence="6" type="ORF">OB236_29135</name>
</gene>
<dbReference type="EMBL" id="JAOQIO010000099">
    <property type="protein sequence ID" value="MCU6796194.1"/>
    <property type="molecule type" value="Genomic_DNA"/>
</dbReference>
<dbReference type="Pfam" id="PF03466">
    <property type="entry name" value="LysR_substrate"/>
    <property type="match status" value="1"/>
</dbReference>
<dbReference type="Gene3D" id="1.10.10.10">
    <property type="entry name" value="Winged helix-like DNA-binding domain superfamily/Winged helix DNA-binding domain"/>
    <property type="match status" value="1"/>
</dbReference>
<dbReference type="SUPFAM" id="SSF53850">
    <property type="entry name" value="Periplasmic binding protein-like II"/>
    <property type="match status" value="1"/>
</dbReference>
<reference evidence="6 7" key="1">
    <citation type="submission" date="2022-09" db="EMBL/GenBank/DDBJ databases">
        <authorList>
            <person name="Han X.L."/>
            <person name="Wang Q."/>
            <person name="Lu T."/>
        </authorList>
    </citation>
    <scope>NUCLEOTIDE SEQUENCE [LARGE SCALE GENOMIC DNA]</scope>
    <source>
        <strain evidence="6 7">WQ 127069</strain>
    </source>
</reference>
<dbReference type="InterPro" id="IPR036390">
    <property type="entry name" value="WH_DNA-bd_sf"/>
</dbReference>
<dbReference type="InterPro" id="IPR005119">
    <property type="entry name" value="LysR_subst-bd"/>
</dbReference>
<comment type="caution">
    <text evidence="6">The sequence shown here is derived from an EMBL/GenBank/DDBJ whole genome shotgun (WGS) entry which is preliminary data.</text>
</comment>
<evidence type="ECO:0000256" key="4">
    <source>
        <dbReference type="ARBA" id="ARBA00023163"/>
    </source>
</evidence>
<dbReference type="Gene3D" id="3.40.190.290">
    <property type="match status" value="1"/>
</dbReference>
<dbReference type="PANTHER" id="PTHR30419">
    <property type="entry name" value="HTH-TYPE TRANSCRIPTIONAL REGULATOR YBHD"/>
    <property type="match status" value="1"/>
</dbReference>
<dbReference type="PANTHER" id="PTHR30419:SF8">
    <property type="entry name" value="NITROGEN ASSIMILATION TRANSCRIPTIONAL ACTIVATOR-RELATED"/>
    <property type="match status" value="1"/>
</dbReference>
<evidence type="ECO:0000256" key="3">
    <source>
        <dbReference type="ARBA" id="ARBA00023125"/>
    </source>
</evidence>
<keyword evidence="2" id="KW-0805">Transcription regulation</keyword>
<evidence type="ECO:0000313" key="6">
    <source>
        <dbReference type="EMBL" id="MCU6796194.1"/>
    </source>
</evidence>
<name>A0ABT2UR82_9BACL</name>
<keyword evidence="3" id="KW-0238">DNA-binding</keyword>
<accession>A0ABT2UR82</accession>
<evidence type="ECO:0000259" key="5">
    <source>
        <dbReference type="PROSITE" id="PS50931"/>
    </source>
</evidence>